<evidence type="ECO:0000313" key="3">
    <source>
        <dbReference type="EMBL" id="GIF93767.1"/>
    </source>
</evidence>
<feature type="transmembrane region" description="Helical" evidence="1">
    <location>
        <begin position="162"/>
        <end position="185"/>
    </location>
</feature>
<keyword evidence="1" id="KW-0472">Membrane</keyword>
<dbReference type="AlphaFoldDB" id="A0A8J3JZ56"/>
<dbReference type="SUPFAM" id="SSF52096">
    <property type="entry name" value="ClpP/crotonase"/>
    <property type="match status" value="1"/>
</dbReference>
<dbReference type="RefSeq" id="WP_191841410.1">
    <property type="nucleotide sequence ID" value="NZ_BAAALB010000019.1"/>
</dbReference>
<gene>
    <name evidence="3" type="ORF">Cch02nite_72110</name>
</gene>
<evidence type="ECO:0000256" key="1">
    <source>
        <dbReference type="SAM" id="Phobius"/>
    </source>
</evidence>
<keyword evidence="4" id="KW-1185">Reference proteome</keyword>
<reference evidence="3 4" key="1">
    <citation type="submission" date="2021-01" db="EMBL/GenBank/DDBJ databases">
        <title>Whole genome shotgun sequence of Catellatospora chokoriensis NBRC 107358.</title>
        <authorList>
            <person name="Komaki H."/>
            <person name="Tamura T."/>
        </authorList>
    </citation>
    <scope>NUCLEOTIDE SEQUENCE [LARGE SCALE GENOMIC DNA]</scope>
    <source>
        <strain evidence="3 4">NBRC 107358</strain>
    </source>
</reference>
<dbReference type="PANTHER" id="PTHR33507">
    <property type="entry name" value="INNER MEMBRANE PROTEIN YBBJ"/>
    <property type="match status" value="1"/>
</dbReference>
<keyword evidence="1" id="KW-1133">Transmembrane helix</keyword>
<feature type="transmembrane region" description="Helical" evidence="1">
    <location>
        <begin position="197"/>
        <end position="221"/>
    </location>
</feature>
<protein>
    <recommendedName>
        <fullName evidence="2">NfeD integral membrane domain-containing protein</fullName>
    </recommendedName>
</protein>
<dbReference type="EMBL" id="BONG01000072">
    <property type="protein sequence ID" value="GIF93767.1"/>
    <property type="molecule type" value="Genomic_DNA"/>
</dbReference>
<name>A0A8J3JZ56_9ACTN</name>
<comment type="caution">
    <text evidence="3">The sequence shown here is derived from an EMBL/GenBank/DDBJ whole genome shotgun (WGS) entry which is preliminary data.</text>
</comment>
<dbReference type="Proteomes" id="UP000619293">
    <property type="component" value="Unassembled WGS sequence"/>
</dbReference>
<dbReference type="InterPro" id="IPR056739">
    <property type="entry name" value="NfeD_membrane"/>
</dbReference>
<organism evidence="3 4">
    <name type="scientific">Catellatospora chokoriensis</name>
    <dbReference type="NCBI Taxonomy" id="310353"/>
    <lineage>
        <taxon>Bacteria</taxon>
        <taxon>Bacillati</taxon>
        <taxon>Actinomycetota</taxon>
        <taxon>Actinomycetes</taxon>
        <taxon>Micromonosporales</taxon>
        <taxon>Micromonosporaceae</taxon>
        <taxon>Catellatospora</taxon>
    </lineage>
</organism>
<dbReference type="InterPro" id="IPR029045">
    <property type="entry name" value="ClpP/crotonase-like_dom_sf"/>
</dbReference>
<accession>A0A8J3JZ56</accession>
<dbReference type="Gene3D" id="3.90.226.10">
    <property type="entry name" value="2-enoyl-CoA Hydratase, Chain A, domain 1"/>
    <property type="match status" value="1"/>
</dbReference>
<evidence type="ECO:0000259" key="2">
    <source>
        <dbReference type="Pfam" id="PF24961"/>
    </source>
</evidence>
<keyword evidence="1" id="KW-0812">Transmembrane</keyword>
<proteinExistence type="predicted"/>
<dbReference type="InterPro" id="IPR052165">
    <property type="entry name" value="Membrane_assoc_protease"/>
</dbReference>
<evidence type="ECO:0000313" key="4">
    <source>
        <dbReference type="Proteomes" id="UP000619293"/>
    </source>
</evidence>
<sequence length="273" mass="27714">MLSGAASAHGAGVADVPCRCHSAGLPRSTLDVEAARALITFAAHVAAMAPGSTIGAATPVDAQTGQKASDKVIIDAAAFAESVAAQRSRDTGFAIDTVCQGRAVPATEAVRLGAVDLIASDHVALLKSLDGRTVTLADSSTVTLRTADAAVTEYKPGWARRLLGVLADPTLAFLFLSLGTLAAMYELAAPGHGFSGAIGVILLILGFFALGVLPVSVAGLAHHASHHGLAEVVPQVPAVGDLHGVGQRAADSFGCVYGQRLRRSPARGSSLLW</sequence>
<dbReference type="PANTHER" id="PTHR33507:SF4">
    <property type="entry name" value="NODULATION COMPETITIVENESS PROTEIN NFED"/>
    <property type="match status" value="1"/>
</dbReference>
<feature type="domain" description="NfeD integral membrane" evidence="2">
    <location>
        <begin position="171"/>
        <end position="220"/>
    </location>
</feature>
<dbReference type="Pfam" id="PF24961">
    <property type="entry name" value="NfeD_membrane"/>
    <property type="match status" value="1"/>
</dbReference>